<evidence type="ECO:0000256" key="8">
    <source>
        <dbReference type="SAM" id="MobiDB-lite"/>
    </source>
</evidence>
<feature type="compositionally biased region" description="Low complexity" evidence="8">
    <location>
        <begin position="669"/>
        <end position="690"/>
    </location>
</feature>
<dbReference type="GO" id="GO:0032259">
    <property type="term" value="P:methylation"/>
    <property type="evidence" value="ECO:0007669"/>
    <property type="project" value="UniProtKB-KW"/>
</dbReference>
<evidence type="ECO:0000256" key="6">
    <source>
        <dbReference type="ARBA" id="ARBA00022723"/>
    </source>
</evidence>
<dbReference type="InterPro" id="IPR050973">
    <property type="entry name" value="H3K9_Histone-Lys_N-MTase"/>
</dbReference>
<dbReference type="InterPro" id="IPR046341">
    <property type="entry name" value="SET_dom_sf"/>
</dbReference>
<dbReference type="GO" id="GO:0005634">
    <property type="term" value="C:nucleus"/>
    <property type="evidence" value="ECO:0007669"/>
    <property type="project" value="InterPro"/>
</dbReference>
<feature type="compositionally biased region" description="Polar residues" evidence="8">
    <location>
        <begin position="358"/>
        <end position="381"/>
    </location>
</feature>
<dbReference type="SUPFAM" id="SSF82199">
    <property type="entry name" value="SET domain"/>
    <property type="match status" value="1"/>
</dbReference>
<gene>
    <name evidence="10" type="ORF">QCA50_008407</name>
</gene>
<comment type="subcellular location">
    <subcellularLocation>
        <location evidence="1">Chromosome</location>
    </subcellularLocation>
</comment>
<keyword evidence="3" id="KW-0489">Methyltransferase</keyword>
<evidence type="ECO:0000256" key="2">
    <source>
        <dbReference type="ARBA" id="ARBA00022454"/>
    </source>
</evidence>
<protein>
    <recommendedName>
        <fullName evidence="9">Pre-SET domain-containing protein</fullName>
    </recommendedName>
</protein>
<accession>A0AAW0G923</accession>
<feature type="region of interest" description="Disordered" evidence="8">
    <location>
        <begin position="197"/>
        <end position="235"/>
    </location>
</feature>
<comment type="caution">
    <text evidence="10">The sequence shown here is derived from an EMBL/GenBank/DDBJ whole genome shotgun (WGS) entry which is preliminary data.</text>
</comment>
<keyword evidence="7" id="KW-0862">Zinc</keyword>
<evidence type="ECO:0000256" key="7">
    <source>
        <dbReference type="ARBA" id="ARBA00022833"/>
    </source>
</evidence>
<dbReference type="AlphaFoldDB" id="A0AAW0G923"/>
<feature type="region of interest" description="Disordered" evidence="8">
    <location>
        <begin position="263"/>
        <end position="559"/>
    </location>
</feature>
<feature type="compositionally biased region" description="Polar residues" evidence="8">
    <location>
        <begin position="21"/>
        <end position="37"/>
    </location>
</feature>
<feature type="region of interest" description="Disordered" evidence="8">
    <location>
        <begin position="83"/>
        <end position="178"/>
    </location>
</feature>
<dbReference type="PANTHER" id="PTHR46223">
    <property type="entry name" value="HISTONE-LYSINE N-METHYLTRANSFERASE SUV39H"/>
    <property type="match status" value="1"/>
</dbReference>
<feature type="compositionally biased region" description="Low complexity" evidence="8">
    <location>
        <begin position="471"/>
        <end position="492"/>
    </location>
</feature>
<feature type="region of interest" description="Disordered" evidence="8">
    <location>
        <begin position="658"/>
        <end position="697"/>
    </location>
</feature>
<dbReference type="PROSITE" id="PS50867">
    <property type="entry name" value="PRE_SET"/>
    <property type="match status" value="1"/>
</dbReference>
<dbReference type="GO" id="GO:0042054">
    <property type="term" value="F:histone methyltransferase activity"/>
    <property type="evidence" value="ECO:0007669"/>
    <property type="project" value="InterPro"/>
</dbReference>
<evidence type="ECO:0000256" key="5">
    <source>
        <dbReference type="ARBA" id="ARBA00022691"/>
    </source>
</evidence>
<keyword evidence="2" id="KW-0158">Chromosome</keyword>
<dbReference type="GO" id="GO:0008270">
    <property type="term" value="F:zinc ion binding"/>
    <property type="evidence" value="ECO:0007669"/>
    <property type="project" value="InterPro"/>
</dbReference>
<dbReference type="GO" id="GO:0005694">
    <property type="term" value="C:chromosome"/>
    <property type="evidence" value="ECO:0007669"/>
    <property type="project" value="UniProtKB-SubCell"/>
</dbReference>
<keyword evidence="11" id="KW-1185">Reference proteome</keyword>
<organism evidence="10 11">
    <name type="scientific">Cerrena zonata</name>
    <dbReference type="NCBI Taxonomy" id="2478898"/>
    <lineage>
        <taxon>Eukaryota</taxon>
        <taxon>Fungi</taxon>
        <taxon>Dikarya</taxon>
        <taxon>Basidiomycota</taxon>
        <taxon>Agaricomycotina</taxon>
        <taxon>Agaricomycetes</taxon>
        <taxon>Polyporales</taxon>
        <taxon>Cerrenaceae</taxon>
        <taxon>Cerrena</taxon>
    </lineage>
</organism>
<dbReference type="InterPro" id="IPR007728">
    <property type="entry name" value="Pre-SET_dom"/>
</dbReference>
<sequence>MRDEAKFDARIKEHPSGWTILKSSSPLGETSSRVLSESSEDMRDELMSVDEAQTDVPRNASPINPPLSKLQLVQKRRFYSAMSADPFYHPKKRSRVEHTDVEGDASSSKLLHASPASPETPHSPPISRRPVFAKNPFASKHSTPLNSLANQTVSTANMYPSVARKSTGGRARASRPEPLPEALEAVRCLLAAQLRTKRNEGDRQNSGTAAHEYIVISDSDDDDTSRKPPHASIEPASRMLSIIPMFLIDNDLNAAETERQVYGSNTPVLSRPQNSQLDRVTMRQEEEESDKEATVVVATTRDSRPHPEPESTIVATVDLPNVNGNGMEYIIISSDSEPDNEPSPKPSSPTQRHRSKSRPVSTPSRPKSISHSTSIPASIQRGNKDEPILISDSEDESETQPSRTLSELDPRRRTPLGSVSRASIDDGLHALDGVYSDSMHSSPEPANRIGDDDDDDVEPSADVPVSITKDSIASISTPRSSSTLPSPKSSPSKLKHQVTMIGTLYGGERGFFKRTHSGSESTSTSSSDVHSPDPPPAVSAEDRSQNMTSPTRNTVAIPPHEAVPQMNPLTQTFSMHPPPITAPSRPQSLSDIISSAALRNARVLATSNHPTPMRSVTKSPTTELEDGEVESMLEIGHEENIPSSTRISGTWRRPFKHHTASSNYSNQYPSRGSSVHSSPTPSSSSSGRLPRSTRMKRSTIIEKPGIIRFGLNIIRGQVDILMHKGRHPAKEFAALSVSAHLLPHTITYYLTQLSRTRTLSFGDIQEIFSDVIQVNTQEDEPDAPRIPIINDINPKEEPTPAHTYHYSNLMIHHECVPQPQCRASMLSHCKCTGGCKPHSCPCATRQMQYLPSNTNWSGFAYGANKTLRPGMLGYPIMECNMYCGCNDECQNRVVQNGRTSAVKVKIQKTAKKGWGVFADGDEFIPQNTFIGIYAGEYITIEEAEKREHIYNQSGRTYLFDIDFDFDSPEDEKSHKSVFKDEEEGAPSYCIDAFYTGNFTRYLVSKLYGIFKTHHMLTGQIEPQL</sequence>
<feature type="compositionally biased region" description="Polar residues" evidence="8">
    <location>
        <begin position="545"/>
        <end position="554"/>
    </location>
</feature>
<dbReference type="InterPro" id="IPR001214">
    <property type="entry name" value="SET_dom"/>
</dbReference>
<feature type="domain" description="Pre-SET" evidence="9">
    <location>
        <begin position="827"/>
        <end position="897"/>
    </location>
</feature>
<proteinExistence type="predicted"/>
<evidence type="ECO:0000259" key="9">
    <source>
        <dbReference type="PROSITE" id="PS50867"/>
    </source>
</evidence>
<name>A0AAW0G923_9APHY</name>
<dbReference type="PANTHER" id="PTHR46223:SF3">
    <property type="entry name" value="HISTONE-LYSINE N-METHYLTRANSFERASE SET-23"/>
    <property type="match status" value="1"/>
</dbReference>
<evidence type="ECO:0000313" key="10">
    <source>
        <dbReference type="EMBL" id="KAK7688037.1"/>
    </source>
</evidence>
<dbReference type="Proteomes" id="UP001385951">
    <property type="component" value="Unassembled WGS sequence"/>
</dbReference>
<feature type="compositionally biased region" description="Polar residues" evidence="8">
    <location>
        <begin position="263"/>
        <end position="278"/>
    </location>
</feature>
<keyword evidence="5" id="KW-0949">S-adenosyl-L-methionine</keyword>
<evidence type="ECO:0000256" key="3">
    <source>
        <dbReference type="ARBA" id="ARBA00022603"/>
    </source>
</evidence>
<evidence type="ECO:0000256" key="4">
    <source>
        <dbReference type="ARBA" id="ARBA00022679"/>
    </source>
</evidence>
<feature type="region of interest" description="Disordered" evidence="8">
    <location>
        <begin position="18"/>
        <end position="69"/>
    </location>
</feature>
<keyword evidence="6" id="KW-0479">Metal-binding</keyword>
<dbReference type="Gene3D" id="2.170.270.10">
    <property type="entry name" value="SET domain"/>
    <property type="match status" value="1"/>
</dbReference>
<evidence type="ECO:0000256" key="1">
    <source>
        <dbReference type="ARBA" id="ARBA00004286"/>
    </source>
</evidence>
<feature type="compositionally biased region" description="Low complexity" evidence="8">
    <location>
        <begin position="518"/>
        <end position="529"/>
    </location>
</feature>
<feature type="compositionally biased region" description="Polar residues" evidence="8">
    <location>
        <begin position="140"/>
        <end position="158"/>
    </location>
</feature>
<dbReference type="Pfam" id="PF00856">
    <property type="entry name" value="SET"/>
    <property type="match status" value="1"/>
</dbReference>
<keyword evidence="4" id="KW-0808">Transferase</keyword>
<reference evidence="10 11" key="1">
    <citation type="submission" date="2022-09" db="EMBL/GenBank/DDBJ databases">
        <authorList>
            <person name="Palmer J.M."/>
        </authorList>
    </citation>
    <scope>NUCLEOTIDE SEQUENCE [LARGE SCALE GENOMIC DNA]</scope>
    <source>
        <strain evidence="10 11">DSM 7382</strain>
    </source>
</reference>
<dbReference type="EMBL" id="JASBNA010000011">
    <property type="protein sequence ID" value="KAK7688037.1"/>
    <property type="molecule type" value="Genomic_DNA"/>
</dbReference>
<evidence type="ECO:0000313" key="11">
    <source>
        <dbReference type="Proteomes" id="UP001385951"/>
    </source>
</evidence>
<dbReference type="Pfam" id="PF05033">
    <property type="entry name" value="Pre-SET"/>
    <property type="match status" value="1"/>
</dbReference>